<accession>A0A0V0GWL6</accession>
<evidence type="ECO:0000313" key="1">
    <source>
        <dbReference type="EMBL" id="JAP12349.1"/>
    </source>
</evidence>
<proteinExistence type="predicted"/>
<dbReference type="PANTHER" id="PTHR33372:SF11">
    <property type="entry name" value="DNAJ (DUF3353)"/>
    <property type="match status" value="1"/>
</dbReference>
<reference evidence="1" key="1">
    <citation type="submission" date="2015-12" db="EMBL/GenBank/DDBJ databases">
        <title>Gene expression during late stages of embryo sac development: a critical building block for successful pollen-pistil interactions.</title>
        <authorList>
            <person name="Liu Y."/>
            <person name="Joly V."/>
            <person name="Sabar M."/>
            <person name="Matton D.P."/>
        </authorList>
    </citation>
    <scope>NUCLEOTIDE SEQUENCE</scope>
</reference>
<protein>
    <submittedName>
        <fullName evidence="1">Putative ovule protein</fullName>
    </submittedName>
</protein>
<dbReference type="AlphaFoldDB" id="A0A0V0GWL6"/>
<dbReference type="GO" id="GO:0031969">
    <property type="term" value="C:chloroplast membrane"/>
    <property type="evidence" value="ECO:0007669"/>
    <property type="project" value="TreeGrafter"/>
</dbReference>
<name>A0A0V0GWL6_SOLCH</name>
<sequence>MATSGVAASPIKYCLQLPVQCPGLREKRVSVSNLGRSRSHCTVSTQKYHPRRMPLVKCAMEASFGGSTDDSAAIFPRINVKDPYKRLGINMEASEDEIQAARNFQIAFCHVEIQDAPFLTIKWLNTPLYEAKCRRKMVHCLNKMN</sequence>
<dbReference type="EMBL" id="GEDG01029751">
    <property type="protein sequence ID" value="JAP12349.1"/>
    <property type="molecule type" value="Transcribed_RNA"/>
</dbReference>
<dbReference type="InterPro" id="IPR021788">
    <property type="entry name" value="CPP1-like"/>
</dbReference>
<organism evidence="1">
    <name type="scientific">Solanum chacoense</name>
    <name type="common">Chaco potato</name>
    <dbReference type="NCBI Taxonomy" id="4108"/>
    <lineage>
        <taxon>Eukaryota</taxon>
        <taxon>Viridiplantae</taxon>
        <taxon>Streptophyta</taxon>
        <taxon>Embryophyta</taxon>
        <taxon>Tracheophyta</taxon>
        <taxon>Spermatophyta</taxon>
        <taxon>Magnoliopsida</taxon>
        <taxon>eudicotyledons</taxon>
        <taxon>Gunneridae</taxon>
        <taxon>Pentapetalae</taxon>
        <taxon>asterids</taxon>
        <taxon>lamiids</taxon>
        <taxon>Solanales</taxon>
        <taxon>Solanaceae</taxon>
        <taxon>Solanoideae</taxon>
        <taxon>Solaneae</taxon>
        <taxon>Solanum</taxon>
    </lineage>
</organism>
<dbReference type="PANTHER" id="PTHR33372">
    <property type="match status" value="1"/>
</dbReference>